<dbReference type="PROSITE" id="PS50003">
    <property type="entry name" value="PH_DOMAIN"/>
    <property type="match status" value="2"/>
</dbReference>
<dbReference type="InterPro" id="IPR011993">
    <property type="entry name" value="PH-like_dom_sf"/>
</dbReference>
<comment type="caution">
    <text evidence="4">The sequence shown here is derived from an EMBL/GenBank/DDBJ whole genome shotgun (WGS) entry which is preliminary data.</text>
</comment>
<dbReference type="PROSITE" id="PS00108">
    <property type="entry name" value="PROTEIN_KINASE_ST"/>
    <property type="match status" value="1"/>
</dbReference>
<feature type="compositionally biased region" description="Basic and acidic residues" evidence="1">
    <location>
        <begin position="319"/>
        <end position="328"/>
    </location>
</feature>
<evidence type="ECO:0000259" key="3">
    <source>
        <dbReference type="PROSITE" id="PS50011"/>
    </source>
</evidence>
<sequence>MHAAVYKDQAKHGGKLKDVTLQKFRRQIDVLNELMEPLTPPADKTLWHPTLEKVKPQRIFMQLLDYSKTANGQPGPDVSDGMLYVVTELAQYSLKDFLSQRRETKNPLSAEEVKNVAKAIVIAMAGLHAKGFVHIDMKPENMMMFNGRLKVIDVDGCVRAGTKISIQDSSISFSPCYCSPEWAKFLIKDNQPLIVASPALDVWSVGMTLCELVSMDAILKPQYANFLRNASSHREAGFMFMEWLSGVKKAPVPRSVERFDKGLFEMITQWLLISNQATRKSCAQSLSSPYISSIGDSSEKDDSHTAISQTEAPVRRFRNRPEDSSTEKPLYRGTLWKLNTNGDPKDENLWIKRDMWIAANHSLCYFSVKENKRLVLIDGMKLTTGTVQMASGFAKPFAFEVTTKSDAEDTEMDVYRLAAESEESLGVWTKTLKNASQTDMVVSMKLGAQMAKDIEAYKMTVKNRRMKVDEGEAQEQYEPLFKGKLRKLKTEGDRQKKEDWFEREMWIAKNGCLMYYSPKEERELIYYTQSDVARAKVEKINEGEACHSHCFRVILPPANNVEFTPGEFSADSEGIRQQWLEQLAKFRA</sequence>
<dbReference type="CDD" id="cd00821">
    <property type="entry name" value="PH"/>
    <property type="match status" value="1"/>
</dbReference>
<feature type="region of interest" description="Disordered" evidence="1">
    <location>
        <begin position="294"/>
        <end position="328"/>
    </location>
</feature>
<evidence type="ECO:0000313" key="4">
    <source>
        <dbReference type="EMBL" id="CAK0821209.1"/>
    </source>
</evidence>
<dbReference type="PANTHER" id="PTHR24362:SF309">
    <property type="entry name" value="PROTEIN KINASE DOMAIN-CONTAINING PROTEIN"/>
    <property type="match status" value="1"/>
</dbReference>
<dbReference type="Gene3D" id="2.30.29.30">
    <property type="entry name" value="Pleckstrin-homology domain (PH domain)/Phosphotyrosine-binding domain (PTB)"/>
    <property type="match status" value="2"/>
</dbReference>
<reference evidence="4" key="1">
    <citation type="submission" date="2023-10" db="EMBL/GenBank/DDBJ databases">
        <authorList>
            <person name="Chen Y."/>
            <person name="Shah S."/>
            <person name="Dougan E. K."/>
            <person name="Thang M."/>
            <person name="Chan C."/>
        </authorList>
    </citation>
    <scope>NUCLEOTIDE SEQUENCE [LARGE SCALE GENOMIC DNA]</scope>
</reference>
<evidence type="ECO:0000256" key="1">
    <source>
        <dbReference type="SAM" id="MobiDB-lite"/>
    </source>
</evidence>
<dbReference type="InterPro" id="IPR001849">
    <property type="entry name" value="PH_domain"/>
</dbReference>
<keyword evidence="5" id="KW-1185">Reference proteome</keyword>
<feature type="domain" description="PH" evidence="2">
    <location>
        <begin position="328"/>
        <end position="437"/>
    </location>
</feature>
<dbReference type="Proteomes" id="UP001189429">
    <property type="component" value="Unassembled WGS sequence"/>
</dbReference>
<proteinExistence type="predicted"/>
<dbReference type="SMART" id="SM00233">
    <property type="entry name" value="PH"/>
    <property type="match status" value="2"/>
</dbReference>
<dbReference type="PROSITE" id="PS50011">
    <property type="entry name" value="PROTEIN_KINASE_DOM"/>
    <property type="match status" value="1"/>
</dbReference>
<feature type="domain" description="Protein kinase" evidence="3">
    <location>
        <begin position="1"/>
        <end position="291"/>
    </location>
</feature>
<organism evidence="4 5">
    <name type="scientific">Prorocentrum cordatum</name>
    <dbReference type="NCBI Taxonomy" id="2364126"/>
    <lineage>
        <taxon>Eukaryota</taxon>
        <taxon>Sar</taxon>
        <taxon>Alveolata</taxon>
        <taxon>Dinophyceae</taxon>
        <taxon>Prorocentrales</taxon>
        <taxon>Prorocentraceae</taxon>
        <taxon>Prorocentrum</taxon>
    </lineage>
</organism>
<dbReference type="EMBL" id="CAUYUJ010007569">
    <property type="protein sequence ID" value="CAK0821209.1"/>
    <property type="molecule type" value="Genomic_DNA"/>
</dbReference>
<feature type="domain" description="PH" evidence="2">
    <location>
        <begin position="478"/>
        <end position="588"/>
    </location>
</feature>
<dbReference type="InterPro" id="IPR000719">
    <property type="entry name" value="Prot_kinase_dom"/>
</dbReference>
<dbReference type="SUPFAM" id="SSF56112">
    <property type="entry name" value="Protein kinase-like (PK-like)"/>
    <property type="match status" value="1"/>
</dbReference>
<dbReference type="Pfam" id="PF00069">
    <property type="entry name" value="Pkinase"/>
    <property type="match status" value="1"/>
</dbReference>
<accession>A0ABN9RPS4</accession>
<dbReference type="InterPro" id="IPR008271">
    <property type="entry name" value="Ser/Thr_kinase_AS"/>
</dbReference>
<dbReference type="SMART" id="SM00220">
    <property type="entry name" value="S_TKc"/>
    <property type="match status" value="1"/>
</dbReference>
<evidence type="ECO:0000313" key="5">
    <source>
        <dbReference type="Proteomes" id="UP001189429"/>
    </source>
</evidence>
<dbReference type="Gene3D" id="1.10.510.10">
    <property type="entry name" value="Transferase(Phosphotransferase) domain 1"/>
    <property type="match status" value="1"/>
</dbReference>
<dbReference type="SUPFAM" id="SSF50729">
    <property type="entry name" value="PH domain-like"/>
    <property type="match status" value="2"/>
</dbReference>
<evidence type="ECO:0000259" key="2">
    <source>
        <dbReference type="PROSITE" id="PS50003"/>
    </source>
</evidence>
<name>A0ABN9RPS4_9DINO</name>
<dbReference type="PANTHER" id="PTHR24362">
    <property type="entry name" value="SERINE/THREONINE-PROTEIN KINASE NEK"/>
    <property type="match status" value="1"/>
</dbReference>
<gene>
    <name evidence="4" type="ORF">PCOR1329_LOCUS22597</name>
</gene>
<protein>
    <submittedName>
        <fullName evidence="4">Uncharacterized protein</fullName>
    </submittedName>
</protein>
<dbReference type="InterPro" id="IPR011009">
    <property type="entry name" value="Kinase-like_dom_sf"/>
</dbReference>